<feature type="non-terminal residue" evidence="1">
    <location>
        <position position="1"/>
    </location>
</feature>
<accession>A0A822FNL2</accession>
<evidence type="ECO:0000313" key="1">
    <source>
        <dbReference type="EMBL" id="CAF5131096.1"/>
    </source>
</evidence>
<name>A0A822FNL2_9BILA</name>
<proteinExistence type="predicted"/>
<dbReference type="EMBL" id="CAJOBR010085029">
    <property type="protein sequence ID" value="CAF5131096.1"/>
    <property type="molecule type" value="Genomic_DNA"/>
</dbReference>
<reference evidence="1" key="1">
    <citation type="submission" date="2021-02" db="EMBL/GenBank/DDBJ databases">
        <authorList>
            <person name="Nowell W R."/>
        </authorList>
    </citation>
    <scope>NUCLEOTIDE SEQUENCE</scope>
</reference>
<organism evidence="1 2">
    <name type="scientific">Rotaria socialis</name>
    <dbReference type="NCBI Taxonomy" id="392032"/>
    <lineage>
        <taxon>Eukaryota</taxon>
        <taxon>Metazoa</taxon>
        <taxon>Spiralia</taxon>
        <taxon>Gnathifera</taxon>
        <taxon>Rotifera</taxon>
        <taxon>Eurotatoria</taxon>
        <taxon>Bdelloidea</taxon>
        <taxon>Philodinida</taxon>
        <taxon>Philodinidae</taxon>
        <taxon>Rotaria</taxon>
    </lineage>
</organism>
<comment type="caution">
    <text evidence="1">The sequence shown here is derived from an EMBL/GenBank/DDBJ whole genome shotgun (WGS) entry which is preliminary data.</text>
</comment>
<evidence type="ECO:0000313" key="2">
    <source>
        <dbReference type="Proteomes" id="UP000663848"/>
    </source>
</evidence>
<dbReference type="AlphaFoldDB" id="A0A822FNL2"/>
<gene>
    <name evidence="1" type="ORF">QYT958_LOCUS46820</name>
</gene>
<dbReference type="Proteomes" id="UP000663848">
    <property type="component" value="Unassembled WGS sequence"/>
</dbReference>
<protein>
    <submittedName>
        <fullName evidence="1">Uncharacterized protein</fullName>
    </submittedName>
</protein>
<sequence length="45" mass="5544">MSMNELRTITTQQVQEMHNSLELQYWTRLSEMRNRYESTLQQQIP</sequence>